<sequence length="62" mass="7253">MSLTNFKTMDVNILLSIVNMQLRDKYSSLNDLARYYDIVEDELCQKLAAADFHYDAKSNQFK</sequence>
<dbReference type="InterPro" id="IPR025346">
    <property type="entry name" value="DUF4250"/>
</dbReference>
<name>A0A6G9IAF9_9GAMM</name>
<dbReference type="Pfam" id="PF14056">
    <property type="entry name" value="DUF4250"/>
    <property type="match status" value="1"/>
</dbReference>
<accession>A0A6G9IAF9</accession>
<keyword evidence="2" id="KW-1185">Reference proteome</keyword>
<evidence type="ECO:0000313" key="2">
    <source>
        <dbReference type="Proteomes" id="UP000501168"/>
    </source>
</evidence>
<proteinExistence type="predicted"/>
<dbReference type="Proteomes" id="UP000501168">
    <property type="component" value="Chromosome"/>
</dbReference>
<reference evidence="1 2" key="1">
    <citation type="submission" date="2020-03" db="EMBL/GenBank/DDBJ databases">
        <title>Complete genome sequence of Orbus sp. IPMB12 (BCRC 80908).</title>
        <authorList>
            <person name="Lo W.-S."/>
            <person name="Chang T.-H."/>
            <person name="Kuo C.-H."/>
        </authorList>
    </citation>
    <scope>NUCLEOTIDE SEQUENCE [LARGE SCALE GENOMIC DNA]</scope>
    <source>
        <strain evidence="1 2">IPMB12</strain>
    </source>
</reference>
<dbReference type="RefSeq" id="WP_166915795.1">
    <property type="nucleotide sequence ID" value="NZ_CP050253.1"/>
</dbReference>
<dbReference type="AlphaFoldDB" id="A0A6G9IAF9"/>
<dbReference type="EMBL" id="CP050253">
    <property type="protein sequence ID" value="QIQ21218.1"/>
    <property type="molecule type" value="Genomic_DNA"/>
</dbReference>
<protein>
    <submittedName>
        <fullName evidence="1">DUF4250 domain-containing protein</fullName>
    </submittedName>
</protein>
<organism evidence="1 2">
    <name type="scientific">Zophobihabitans entericus</name>
    <dbReference type="NCBI Taxonomy" id="1635327"/>
    <lineage>
        <taxon>Bacteria</taxon>
        <taxon>Pseudomonadati</taxon>
        <taxon>Pseudomonadota</taxon>
        <taxon>Gammaproteobacteria</taxon>
        <taxon>Orbales</taxon>
        <taxon>Orbaceae</taxon>
        <taxon>Zophobihabitans</taxon>
    </lineage>
</organism>
<evidence type="ECO:0000313" key="1">
    <source>
        <dbReference type="EMBL" id="QIQ21218.1"/>
    </source>
</evidence>
<gene>
    <name evidence="1" type="ORF">IPMB12_05695</name>
</gene>
<dbReference type="KEGG" id="orb:IPMB12_05695"/>
<dbReference type="InParanoid" id="A0A6G9IAF9"/>